<reference evidence="4 5" key="1">
    <citation type="journal article" date="2011" name="Genome Res.">
        <title>Phylogeny-wide analysis of social amoeba genomes highlights ancient origins for complex intercellular communication.</title>
        <authorList>
            <person name="Heidel A.J."/>
            <person name="Lawal H.M."/>
            <person name="Felder M."/>
            <person name="Schilde C."/>
            <person name="Helps N.R."/>
            <person name="Tunggal B."/>
            <person name="Rivero F."/>
            <person name="John U."/>
            <person name="Schleicher M."/>
            <person name="Eichinger L."/>
            <person name="Platzer M."/>
            <person name="Noegel A.A."/>
            <person name="Schaap P."/>
            <person name="Gloeckner G."/>
        </authorList>
    </citation>
    <scope>NUCLEOTIDE SEQUENCE [LARGE SCALE GENOMIC DNA]</scope>
    <source>
        <strain evidence="5">ATCC 26659 / Pp 5 / PN500</strain>
    </source>
</reference>
<dbReference type="EMBL" id="ADBJ01000004">
    <property type="protein sequence ID" value="EFA86039.1"/>
    <property type="molecule type" value="Genomic_DNA"/>
</dbReference>
<dbReference type="PANTHER" id="PTHR31378:SF11">
    <property type="entry name" value="CARBOHYDRATE BINDING DOMAIN-CONTAINING PROTEIN-RELATED"/>
    <property type="match status" value="1"/>
</dbReference>
<sequence>MTEKVVIDSQVTKLIVQNKYYIHVYLTPPSGFCGATNNARLTVAIEDSTIVSNLKINYTVIEQKLIPSLGSGTQLAYFDLQYTKNTTVNISFTIGSTYYSIPHTLGCTIPTVRVNSLSQGLLSTPFNYILHGGVRLPSSANQPTGCACDTYSCAIYPVKATTKDCTYLIKLTPLLKSSIPTTLSTLSPKGSILTPRIQTTDSLLNINNPLGSINIQVPTVLLSDRLYFGSTNVSPFSSKIIPLQGNLQSALIQYSTGFPLTNSTYTLESWDFGNNSNSNNNNNSYLSLQYNISPLAINAPFLQQISSPILASLLLYSVDYFDTSFPIRLNDKMLPAFPFGYQFNGSSFICVTIYPPYLSSSRISQILYNRVLNMDVQFTYSQWDNYTFPIPASSPPKLNSIRMEQFDSYSYVLQLQIQSQADFYQAITSDGDIIDYKYLTDGNFTFGTYEILVKMKPTPQLSAQKTYQIIDITSTSSLFIENALYRADLPPLPSPPLFSIDPFKISEFYFQPNNLDISDGYQDTVLYFNLSDMSDLDKYQKPKIQIYFHEHYADEKYIFEGSYDRSLNKFVIPIRIRARLFSGSIKYTLFSYPNPIPNSLLYSIYSIKNQSLLNVTSNFSDNMGPMISDIKSTVPSPLILKSVTVIGWKFTVEDHTGFDYGVARVQSDEMHRPTNFSFSPNGRYFISGDAFSSTYGIDFSIPYPFGNSTFRIDFVLYDILGNMATSFEDFTDKSNFVNPFFNLLSSMVYQQRTIQVFCYQPFPSLQFNWISSLSIRSPTIDVLQTANIELYFNVKYTHPMSTFYQPVPTYNLQPTPIVSRVTYESFSKNITIYGYRLGILGISNSTQVFVNNGSGYKQCPLLFISAPVIVCRYSGDLQSNSRLQVRVIRSVVSGDLTSNEVLAENIQSKPSQSLPTPSPTSTTTTTPCTMQCYNNGVCQNNQCICKPPYWGPNCNSQTIGVPNQPDETSPTIITDNLDNFSSGVSIVELREINPTMEIAARYNLTKWEYQNITNVDDEYQSYSYTTIIYSKPISSIIVTVNYFPKQTEYQFAGKTISMAPNSVKFSITLLPYPFSDLLNSLQVVISTKVQSKSSSDSCSKTEKGEDSGNNLQWINMRINDVSIYGRFIDTAVVDGRNIRIRNTIISESNSAEESGSTTNSMEVLIATTVPSYQVLADIDPDFSVLLNDDELECGKKSNSSNRLIAIIVGSVAGGLVLVSILGLIIFKKFKYQMKIYMASKIERNKKDISLN</sequence>
<gene>
    <name evidence="4" type="ORF">PPL_01272</name>
</gene>
<comment type="caution">
    <text evidence="4">The sequence shown here is derived from an EMBL/GenBank/DDBJ whole genome shotgun (WGS) entry which is preliminary data.</text>
</comment>
<dbReference type="InterPro" id="IPR055463">
    <property type="entry name" value="DUF7035"/>
</dbReference>
<dbReference type="Proteomes" id="UP000001396">
    <property type="component" value="Unassembled WGS sequence"/>
</dbReference>
<dbReference type="Gene3D" id="2.60.120.260">
    <property type="entry name" value="Galactose-binding domain-like"/>
    <property type="match status" value="1"/>
</dbReference>
<evidence type="ECO:0000259" key="2">
    <source>
        <dbReference type="PROSITE" id="PS00022"/>
    </source>
</evidence>
<proteinExistence type="predicted"/>
<feature type="domain" description="EGF-like" evidence="2 3">
    <location>
        <begin position="943"/>
        <end position="954"/>
    </location>
</feature>
<dbReference type="Pfam" id="PF23034">
    <property type="entry name" value="DUF7035"/>
    <property type="match status" value="1"/>
</dbReference>
<name>D3AYL2_HETP5</name>
<dbReference type="CDD" id="cd00054">
    <property type="entry name" value="EGF_CA"/>
    <property type="match status" value="1"/>
</dbReference>
<dbReference type="RefSeq" id="XP_020438145.1">
    <property type="nucleotide sequence ID" value="XM_020572287.1"/>
</dbReference>
<keyword evidence="5" id="KW-1185">Reference proteome</keyword>
<keyword evidence="1" id="KW-0472">Membrane</keyword>
<dbReference type="GeneID" id="31356802"/>
<accession>D3AYL2</accession>
<protein>
    <recommendedName>
        <fullName evidence="2 3">EGF-like domain-containing protein</fullName>
    </recommendedName>
</protein>
<dbReference type="InParanoid" id="D3AYL2"/>
<evidence type="ECO:0000259" key="3">
    <source>
        <dbReference type="PROSITE" id="PS01186"/>
    </source>
</evidence>
<feature type="transmembrane region" description="Helical" evidence="1">
    <location>
        <begin position="1203"/>
        <end position="1226"/>
    </location>
</feature>
<evidence type="ECO:0000313" key="4">
    <source>
        <dbReference type="EMBL" id="EFA86039.1"/>
    </source>
</evidence>
<dbReference type="PANTHER" id="PTHR31378">
    <property type="entry name" value="EGF-LIKE DOMAIN-CONTAINING PROTEIN-RELATED-RELATED"/>
    <property type="match status" value="1"/>
</dbReference>
<dbReference type="Pfam" id="PF22933">
    <property type="entry name" value="ComC_SSD"/>
    <property type="match status" value="1"/>
</dbReference>
<dbReference type="Pfam" id="PF24893">
    <property type="entry name" value="DUF7743"/>
    <property type="match status" value="1"/>
</dbReference>
<dbReference type="AlphaFoldDB" id="D3AYL2"/>
<evidence type="ECO:0000256" key="1">
    <source>
        <dbReference type="SAM" id="Phobius"/>
    </source>
</evidence>
<dbReference type="InterPro" id="IPR056645">
    <property type="entry name" value="DUF7743"/>
</dbReference>
<dbReference type="InterPro" id="IPR000742">
    <property type="entry name" value="EGF"/>
</dbReference>
<dbReference type="PROSITE" id="PS00022">
    <property type="entry name" value="EGF_1"/>
    <property type="match status" value="1"/>
</dbReference>
<evidence type="ECO:0000313" key="5">
    <source>
        <dbReference type="Proteomes" id="UP000001396"/>
    </source>
</evidence>
<organism evidence="4 5">
    <name type="scientific">Heterostelium pallidum (strain ATCC 26659 / Pp 5 / PN500)</name>
    <name type="common">Cellular slime mold</name>
    <name type="synonym">Polysphondylium pallidum</name>
    <dbReference type="NCBI Taxonomy" id="670386"/>
    <lineage>
        <taxon>Eukaryota</taxon>
        <taxon>Amoebozoa</taxon>
        <taxon>Evosea</taxon>
        <taxon>Eumycetozoa</taxon>
        <taxon>Dictyostelia</taxon>
        <taxon>Acytosteliales</taxon>
        <taxon>Acytosteliaceae</taxon>
        <taxon>Heterostelium</taxon>
    </lineage>
</organism>
<dbReference type="InterPro" id="IPR054484">
    <property type="entry name" value="ComC_SSD"/>
</dbReference>
<keyword evidence="1" id="KW-0812">Transmembrane</keyword>
<keyword evidence="1" id="KW-1133">Transmembrane helix</keyword>
<dbReference type="PROSITE" id="PS01186">
    <property type="entry name" value="EGF_2"/>
    <property type="match status" value="1"/>
</dbReference>